<dbReference type="Proteomes" id="UP000266745">
    <property type="component" value="Chromosome"/>
</dbReference>
<dbReference type="Gene3D" id="3.40.800.10">
    <property type="entry name" value="Ureohydrolase domain"/>
    <property type="match status" value="1"/>
</dbReference>
<feature type="binding site" evidence="4">
    <location>
        <position position="131"/>
    </location>
    <ligand>
        <name>Mn(2+)</name>
        <dbReference type="ChEBI" id="CHEBI:29035"/>
        <label>1</label>
    </ligand>
</feature>
<keyword evidence="7" id="KW-1185">Reference proteome</keyword>
<comment type="cofactor">
    <cofactor evidence="4">
        <name>Mn(2+)</name>
        <dbReference type="ChEBI" id="CHEBI:29035"/>
    </cofactor>
    <text evidence="4">Binds 2 manganese ions per subunit.</text>
</comment>
<dbReference type="AlphaFoldDB" id="A0A3G1B8Q5"/>
<feature type="binding site" evidence="4">
    <location>
        <position position="106"/>
    </location>
    <ligand>
        <name>Mn(2+)</name>
        <dbReference type="ChEBI" id="CHEBI:29035"/>
        <label>1</label>
    </ligand>
</feature>
<comment type="similarity">
    <text evidence="1">Belongs to the arginase family. Agmatinase subfamily.</text>
</comment>
<dbReference type="OrthoDB" id="7186at2157"/>
<evidence type="ECO:0000313" key="6">
    <source>
        <dbReference type="EMBL" id="AJZ76531.1"/>
    </source>
</evidence>
<reference evidence="6 7" key="1">
    <citation type="journal article" date="2016" name="Sci. Rep.">
        <title>A novel ammonia-oxidizing archaeon from wastewater treatment plant: Its enrichment, physiological and genomic characteristics.</title>
        <authorList>
            <person name="Li Y."/>
            <person name="Ding K."/>
            <person name="Wen X."/>
            <person name="Zhang B."/>
            <person name="Shen B."/>
            <person name="Yang Y."/>
        </authorList>
    </citation>
    <scope>NUCLEOTIDE SEQUENCE [LARGE SCALE GENOMIC DNA]</scope>
    <source>
        <strain evidence="6 7">SAT1</strain>
    </source>
</reference>
<proteinExistence type="inferred from homology"/>
<evidence type="ECO:0000256" key="1">
    <source>
        <dbReference type="ARBA" id="ARBA00009227"/>
    </source>
</evidence>
<keyword evidence="4" id="KW-0464">Manganese</keyword>
<dbReference type="STRING" id="1603555.SU86_000615"/>
<dbReference type="PIRSF" id="PIRSF036979">
    <property type="entry name" value="Arginase"/>
    <property type="match status" value="1"/>
</dbReference>
<dbReference type="PROSITE" id="PS51409">
    <property type="entry name" value="ARGINASE_2"/>
    <property type="match status" value="1"/>
</dbReference>
<evidence type="ECO:0000256" key="4">
    <source>
        <dbReference type="PIRSR" id="PIRSR036979-1"/>
    </source>
</evidence>
<sequence length="284" mass="31209">MDKKTQICWANSSYSDSDVVILGIPDESGSHAIFAGASKAPNHIREVSIKNDIYVEKGFTCLAQPALGIGRARVHDFGNIKKRQIPNTFEKILGSKKLPISIGGDHSNTTPILKALSKKYGKLSLVYFDAHPDFVSHTRNYYGSVITDSLDYIDVRHSIQVGIRSPEQEELQNIKKHKLGVITPFDIIESGIKSITKTIVDTIQDNVYISFDMDCLDPSYAPGVSVPVPIGMESQDATFAIKKIVQKGIVGFDMMEVCPAHDLNDLTSHLASRMIGEVISSCKV</sequence>
<dbReference type="GO" id="GO:0046872">
    <property type="term" value="F:metal ion binding"/>
    <property type="evidence" value="ECO:0007669"/>
    <property type="project" value="UniProtKB-KW"/>
</dbReference>
<dbReference type="PANTHER" id="PTHR11358">
    <property type="entry name" value="ARGINASE/AGMATINASE"/>
    <property type="match status" value="1"/>
</dbReference>
<evidence type="ECO:0000256" key="5">
    <source>
        <dbReference type="RuleBase" id="RU003684"/>
    </source>
</evidence>
<dbReference type="PROSITE" id="PS01053">
    <property type="entry name" value="ARGINASE_1"/>
    <property type="match status" value="1"/>
</dbReference>
<keyword evidence="2 4" id="KW-0479">Metal-binding</keyword>
<feature type="binding site" evidence="4">
    <location>
        <position position="129"/>
    </location>
    <ligand>
        <name>Mn(2+)</name>
        <dbReference type="ChEBI" id="CHEBI:29035"/>
        <label>1</label>
    </ligand>
</feature>
<protein>
    <submittedName>
        <fullName evidence="6">Arginase</fullName>
    </submittedName>
</protein>
<dbReference type="InterPro" id="IPR006035">
    <property type="entry name" value="Ureohydrolase"/>
</dbReference>
<accession>A0A3G1B8Q5</accession>
<feature type="binding site" evidence="4">
    <location>
        <position position="133"/>
    </location>
    <ligand>
        <name>Mn(2+)</name>
        <dbReference type="ChEBI" id="CHEBI:29035"/>
        <label>1</label>
    </ligand>
</feature>
<dbReference type="SUPFAM" id="SSF52768">
    <property type="entry name" value="Arginase/deacetylase"/>
    <property type="match status" value="1"/>
</dbReference>
<gene>
    <name evidence="6" type="ORF">SU86_000615</name>
</gene>
<evidence type="ECO:0000256" key="2">
    <source>
        <dbReference type="ARBA" id="ARBA00022723"/>
    </source>
</evidence>
<evidence type="ECO:0000313" key="7">
    <source>
        <dbReference type="Proteomes" id="UP000266745"/>
    </source>
</evidence>
<dbReference type="GO" id="GO:0033389">
    <property type="term" value="P:putrescine biosynthetic process from arginine, via agmatine"/>
    <property type="evidence" value="ECO:0007669"/>
    <property type="project" value="TreeGrafter"/>
</dbReference>
<dbReference type="PANTHER" id="PTHR11358:SF26">
    <property type="entry name" value="GUANIDINO ACID HYDROLASE, MITOCHONDRIAL"/>
    <property type="match status" value="1"/>
</dbReference>
<feature type="binding site" evidence="4">
    <location>
        <position position="212"/>
    </location>
    <ligand>
        <name>Mn(2+)</name>
        <dbReference type="ChEBI" id="CHEBI:29035"/>
        <label>1</label>
    </ligand>
</feature>
<dbReference type="KEGG" id="tah:SU86_000615"/>
<feature type="binding site" evidence="4">
    <location>
        <position position="214"/>
    </location>
    <ligand>
        <name>Mn(2+)</name>
        <dbReference type="ChEBI" id="CHEBI:29035"/>
        <label>1</label>
    </ligand>
</feature>
<dbReference type="Pfam" id="PF00491">
    <property type="entry name" value="Arginase"/>
    <property type="match status" value="1"/>
</dbReference>
<name>A0A3G1B8Q5_9ARCH</name>
<dbReference type="InterPro" id="IPR020855">
    <property type="entry name" value="Ureohydrolase_Mn_BS"/>
</dbReference>
<dbReference type="EMBL" id="CP011097">
    <property type="protein sequence ID" value="AJZ76531.1"/>
    <property type="molecule type" value="Genomic_DNA"/>
</dbReference>
<dbReference type="InterPro" id="IPR023696">
    <property type="entry name" value="Ureohydrolase_dom_sf"/>
</dbReference>
<keyword evidence="3 5" id="KW-0378">Hydrolase</keyword>
<evidence type="ECO:0000256" key="3">
    <source>
        <dbReference type="ARBA" id="ARBA00022801"/>
    </source>
</evidence>
<dbReference type="GO" id="GO:0008783">
    <property type="term" value="F:agmatinase activity"/>
    <property type="evidence" value="ECO:0007669"/>
    <property type="project" value="TreeGrafter"/>
</dbReference>
<organism evidence="6 7">
    <name type="scientific">Candidatus Nitrosotenuis cloacae</name>
    <dbReference type="NCBI Taxonomy" id="1603555"/>
    <lineage>
        <taxon>Archaea</taxon>
        <taxon>Nitrososphaerota</taxon>
        <taxon>Candidatus Nitrosotenuis</taxon>
    </lineage>
</organism>